<name>A0A5D2H4P9_GOSDA</name>
<accession>A0A5D2H4P9</accession>
<proteinExistence type="predicted"/>
<sequence>MAQRTQKTILHLHAEQLGNHEKYVLLFHLYLSIEDRMMSSEAFYSEDYHT</sequence>
<dbReference type="Proteomes" id="UP000323506">
    <property type="component" value="Chromosome A03"/>
</dbReference>
<reference evidence="1 2" key="1">
    <citation type="submission" date="2019-06" db="EMBL/GenBank/DDBJ databases">
        <title>WGS assembly of Gossypium darwinii.</title>
        <authorList>
            <person name="Chen Z.J."/>
            <person name="Sreedasyam A."/>
            <person name="Ando A."/>
            <person name="Song Q."/>
            <person name="De L."/>
            <person name="Hulse-Kemp A."/>
            <person name="Ding M."/>
            <person name="Ye W."/>
            <person name="Kirkbride R."/>
            <person name="Jenkins J."/>
            <person name="Plott C."/>
            <person name="Lovell J."/>
            <person name="Lin Y.-M."/>
            <person name="Vaughn R."/>
            <person name="Liu B."/>
            <person name="Li W."/>
            <person name="Simpson S."/>
            <person name="Scheffler B."/>
            <person name="Saski C."/>
            <person name="Grover C."/>
            <person name="Hu G."/>
            <person name="Conover J."/>
            <person name="Carlson J."/>
            <person name="Shu S."/>
            <person name="Boston L."/>
            <person name="Williams M."/>
            <person name="Peterson D."/>
            <person name="Mcgee K."/>
            <person name="Jones D."/>
            <person name="Wendel J."/>
            <person name="Stelly D."/>
            <person name="Grimwood J."/>
            <person name="Schmutz J."/>
        </authorList>
    </citation>
    <scope>NUCLEOTIDE SEQUENCE [LARGE SCALE GENOMIC DNA]</scope>
    <source>
        <strain evidence="1">1808015.09</strain>
    </source>
</reference>
<evidence type="ECO:0000313" key="1">
    <source>
        <dbReference type="EMBL" id="TYH25157.1"/>
    </source>
</evidence>
<organism evidence="1 2">
    <name type="scientific">Gossypium darwinii</name>
    <name type="common">Darwin's cotton</name>
    <name type="synonym">Gossypium barbadense var. darwinii</name>
    <dbReference type="NCBI Taxonomy" id="34276"/>
    <lineage>
        <taxon>Eukaryota</taxon>
        <taxon>Viridiplantae</taxon>
        <taxon>Streptophyta</taxon>
        <taxon>Embryophyta</taxon>
        <taxon>Tracheophyta</taxon>
        <taxon>Spermatophyta</taxon>
        <taxon>Magnoliopsida</taxon>
        <taxon>eudicotyledons</taxon>
        <taxon>Gunneridae</taxon>
        <taxon>Pentapetalae</taxon>
        <taxon>rosids</taxon>
        <taxon>malvids</taxon>
        <taxon>Malvales</taxon>
        <taxon>Malvaceae</taxon>
        <taxon>Malvoideae</taxon>
        <taxon>Gossypium</taxon>
    </lineage>
</organism>
<dbReference type="AlphaFoldDB" id="A0A5D2H4P9"/>
<evidence type="ECO:0000313" key="2">
    <source>
        <dbReference type="Proteomes" id="UP000323506"/>
    </source>
</evidence>
<gene>
    <name evidence="1" type="ORF">ES288_A03G146800v1</name>
</gene>
<dbReference type="EMBL" id="CM017690">
    <property type="protein sequence ID" value="TYH25157.1"/>
    <property type="molecule type" value="Genomic_DNA"/>
</dbReference>
<keyword evidence="2" id="KW-1185">Reference proteome</keyword>
<protein>
    <submittedName>
        <fullName evidence="1">Uncharacterized protein</fullName>
    </submittedName>
</protein>